<keyword evidence="3" id="KW-1185">Reference proteome</keyword>
<protein>
    <recommendedName>
        <fullName evidence="4">Integral membrane protein</fullName>
    </recommendedName>
</protein>
<evidence type="ECO:0000256" key="1">
    <source>
        <dbReference type="SAM" id="Phobius"/>
    </source>
</evidence>
<dbReference type="Pfam" id="PF14087">
    <property type="entry name" value="DUF4267"/>
    <property type="match status" value="1"/>
</dbReference>
<dbReference type="RefSeq" id="XP_064709697.1">
    <property type="nucleotide sequence ID" value="XM_064853298.1"/>
</dbReference>
<dbReference type="Proteomes" id="UP001358417">
    <property type="component" value="Unassembled WGS sequence"/>
</dbReference>
<proteinExistence type="predicted"/>
<dbReference type="GeneID" id="89977917"/>
<feature type="transmembrane region" description="Helical" evidence="1">
    <location>
        <begin position="12"/>
        <end position="32"/>
    </location>
</feature>
<accession>A0AAV9NNF2</accession>
<keyword evidence="1" id="KW-0812">Transmembrane</keyword>
<organism evidence="2 3">
    <name type="scientific">Exophiala bonariae</name>
    <dbReference type="NCBI Taxonomy" id="1690606"/>
    <lineage>
        <taxon>Eukaryota</taxon>
        <taxon>Fungi</taxon>
        <taxon>Dikarya</taxon>
        <taxon>Ascomycota</taxon>
        <taxon>Pezizomycotina</taxon>
        <taxon>Eurotiomycetes</taxon>
        <taxon>Chaetothyriomycetidae</taxon>
        <taxon>Chaetothyriales</taxon>
        <taxon>Herpotrichiellaceae</taxon>
        <taxon>Exophiala</taxon>
    </lineage>
</organism>
<dbReference type="InterPro" id="IPR025363">
    <property type="entry name" value="DUF4267"/>
</dbReference>
<keyword evidence="1" id="KW-1133">Transmembrane helix</keyword>
<reference evidence="2 3" key="1">
    <citation type="submission" date="2023-08" db="EMBL/GenBank/DDBJ databases">
        <title>Black Yeasts Isolated from many extreme environments.</title>
        <authorList>
            <person name="Coleine C."/>
            <person name="Stajich J.E."/>
            <person name="Selbmann L."/>
        </authorList>
    </citation>
    <scope>NUCLEOTIDE SEQUENCE [LARGE SCALE GENOMIC DNA]</scope>
    <source>
        <strain evidence="2 3">CCFEE 5792</strain>
    </source>
</reference>
<dbReference type="EMBL" id="JAVRRD010000004">
    <property type="protein sequence ID" value="KAK5059876.1"/>
    <property type="molecule type" value="Genomic_DNA"/>
</dbReference>
<dbReference type="AlphaFoldDB" id="A0AAV9NNF2"/>
<evidence type="ECO:0000313" key="3">
    <source>
        <dbReference type="Proteomes" id="UP001358417"/>
    </source>
</evidence>
<feature type="transmembrane region" description="Helical" evidence="1">
    <location>
        <begin position="113"/>
        <end position="130"/>
    </location>
</feature>
<evidence type="ECO:0008006" key="4">
    <source>
        <dbReference type="Google" id="ProtNLM"/>
    </source>
</evidence>
<gene>
    <name evidence="2" type="ORF">LTR84_009759</name>
</gene>
<comment type="caution">
    <text evidence="2">The sequence shown here is derived from an EMBL/GenBank/DDBJ whole genome shotgun (WGS) entry which is preliminary data.</text>
</comment>
<evidence type="ECO:0000313" key="2">
    <source>
        <dbReference type="EMBL" id="KAK5059876.1"/>
    </source>
</evidence>
<name>A0AAV9NNF2_9EURO</name>
<feature type="transmembrane region" description="Helical" evidence="1">
    <location>
        <begin position="84"/>
        <end position="107"/>
    </location>
</feature>
<keyword evidence="1" id="KW-0472">Membrane</keyword>
<sequence>MSSKDPAHSHTFIIAAAAIGTIFIGFGLNGMLRPEQALSFFGFDPPALLQDKKVVNALVVVESARDVFMGLAIYAASYHGHRKALGWIVIAAGLVAFVDGAVCLATVGQGHWVHWGYAPVVTIIGALGILD</sequence>